<keyword evidence="2 4" id="KW-0689">Ribosomal protein</keyword>
<dbReference type="PANTHER" id="PTHR14413">
    <property type="entry name" value="RIBOSOMAL PROTEIN L17"/>
    <property type="match status" value="1"/>
</dbReference>
<dbReference type="Pfam" id="PF01196">
    <property type="entry name" value="Ribosomal_L17"/>
    <property type="match status" value="1"/>
</dbReference>
<comment type="subunit">
    <text evidence="4">Part of the 50S ribosomal subunit. Contacts protein L32.</text>
</comment>
<dbReference type="InterPro" id="IPR036373">
    <property type="entry name" value="Ribosomal_bL17_sf"/>
</dbReference>
<dbReference type="SUPFAM" id="SSF64263">
    <property type="entry name" value="Prokaryotic ribosomal protein L17"/>
    <property type="match status" value="1"/>
</dbReference>
<dbReference type="InterPro" id="IPR047859">
    <property type="entry name" value="Ribosomal_bL17_CS"/>
</dbReference>
<dbReference type="EMBL" id="AP028679">
    <property type="protein sequence ID" value="BEQ16516.1"/>
    <property type="molecule type" value="Genomic_DNA"/>
</dbReference>
<accession>A0AAU9EH98</accession>
<dbReference type="KEGG" id="dmp:FAK_35820"/>
<proteinExistence type="inferred from homology"/>
<dbReference type="Gene3D" id="3.90.1030.10">
    <property type="entry name" value="Ribosomal protein L17"/>
    <property type="match status" value="1"/>
</dbReference>
<dbReference type="GO" id="GO:0006412">
    <property type="term" value="P:translation"/>
    <property type="evidence" value="ECO:0007669"/>
    <property type="project" value="UniProtKB-UniRule"/>
</dbReference>
<dbReference type="FunFam" id="3.90.1030.10:FF:000001">
    <property type="entry name" value="50S ribosomal protein L17"/>
    <property type="match status" value="1"/>
</dbReference>
<comment type="similarity">
    <text evidence="1 4 5">Belongs to the bacterial ribosomal protein bL17 family.</text>
</comment>
<evidence type="ECO:0000256" key="3">
    <source>
        <dbReference type="ARBA" id="ARBA00023274"/>
    </source>
</evidence>
<dbReference type="NCBIfam" id="TIGR00059">
    <property type="entry name" value="L17"/>
    <property type="match status" value="1"/>
</dbReference>
<keyword evidence="7" id="KW-1185">Reference proteome</keyword>
<evidence type="ECO:0000313" key="7">
    <source>
        <dbReference type="Proteomes" id="UP001366166"/>
    </source>
</evidence>
<evidence type="ECO:0000313" key="6">
    <source>
        <dbReference type="EMBL" id="BEQ16516.1"/>
    </source>
</evidence>
<dbReference type="HAMAP" id="MF_01368">
    <property type="entry name" value="Ribosomal_bL17"/>
    <property type="match status" value="1"/>
</dbReference>
<organism evidence="6 7">
    <name type="scientific">Desulfoferula mesophila</name>
    <dbReference type="NCBI Taxonomy" id="3058419"/>
    <lineage>
        <taxon>Bacteria</taxon>
        <taxon>Pseudomonadati</taxon>
        <taxon>Thermodesulfobacteriota</taxon>
        <taxon>Desulfarculia</taxon>
        <taxon>Desulfarculales</taxon>
        <taxon>Desulfarculaceae</taxon>
        <taxon>Desulfoferula</taxon>
    </lineage>
</organism>
<keyword evidence="3 4" id="KW-0687">Ribonucleoprotein</keyword>
<dbReference type="GO" id="GO:0022625">
    <property type="term" value="C:cytosolic large ribosomal subunit"/>
    <property type="evidence" value="ECO:0007669"/>
    <property type="project" value="TreeGrafter"/>
</dbReference>
<sequence length="122" mass="14054">MRHAKDNRRLSRTTSHRKAMLRNMVTSLFEHEKIETTEAKAKELKREAEKMITLAKRGDLHARRQVEAYIRSHKVCSKLFEDGKSRYNGRQGGYVRVLPTRVRRGDAASMAMVELVDEGAAK</sequence>
<gene>
    <name evidence="4" type="primary">rplQ</name>
    <name evidence="6" type="ORF">FAK_35820</name>
</gene>
<dbReference type="RefSeq" id="WP_338602443.1">
    <property type="nucleotide sequence ID" value="NZ_AP028679.1"/>
</dbReference>
<evidence type="ECO:0000256" key="4">
    <source>
        <dbReference type="HAMAP-Rule" id="MF_01368"/>
    </source>
</evidence>
<evidence type="ECO:0000256" key="1">
    <source>
        <dbReference type="ARBA" id="ARBA00008777"/>
    </source>
</evidence>
<dbReference type="AlphaFoldDB" id="A0AAU9EH98"/>
<dbReference type="Proteomes" id="UP001366166">
    <property type="component" value="Chromosome"/>
</dbReference>
<protein>
    <recommendedName>
        <fullName evidence="4">Large ribosomal subunit protein bL17</fullName>
    </recommendedName>
</protein>
<evidence type="ECO:0000256" key="5">
    <source>
        <dbReference type="RuleBase" id="RU000660"/>
    </source>
</evidence>
<reference evidence="7" key="1">
    <citation type="journal article" date="2023" name="Arch. Microbiol.">
        <title>Desulfoferula mesophilus gen. nov. sp. nov., a mesophilic sulfate-reducing bacterium isolated from a brackish lake sediment.</title>
        <authorList>
            <person name="Watanabe T."/>
            <person name="Yabe T."/>
            <person name="Tsuji J.M."/>
            <person name="Fukui M."/>
        </authorList>
    </citation>
    <scope>NUCLEOTIDE SEQUENCE [LARGE SCALE GENOMIC DNA]</scope>
    <source>
        <strain evidence="7">12FAK</strain>
    </source>
</reference>
<dbReference type="PROSITE" id="PS01167">
    <property type="entry name" value="RIBOSOMAL_L17"/>
    <property type="match status" value="1"/>
</dbReference>
<name>A0AAU9EH98_9BACT</name>
<evidence type="ECO:0000256" key="2">
    <source>
        <dbReference type="ARBA" id="ARBA00022980"/>
    </source>
</evidence>
<dbReference type="GO" id="GO:0003735">
    <property type="term" value="F:structural constituent of ribosome"/>
    <property type="evidence" value="ECO:0007669"/>
    <property type="project" value="InterPro"/>
</dbReference>
<dbReference type="InterPro" id="IPR000456">
    <property type="entry name" value="Ribosomal_bL17"/>
</dbReference>
<dbReference type="PANTHER" id="PTHR14413:SF16">
    <property type="entry name" value="LARGE RIBOSOMAL SUBUNIT PROTEIN BL17M"/>
    <property type="match status" value="1"/>
</dbReference>